<evidence type="ECO:0000259" key="10">
    <source>
        <dbReference type="PROSITE" id="PS50110"/>
    </source>
</evidence>
<dbReference type="PANTHER" id="PTHR45526">
    <property type="entry name" value="TRANSCRIPTIONAL REGULATORY PROTEIN DPIA"/>
    <property type="match status" value="1"/>
</dbReference>
<dbReference type="InterPro" id="IPR001789">
    <property type="entry name" value="Sig_transdc_resp-reg_receiver"/>
</dbReference>
<dbReference type="InterPro" id="IPR036390">
    <property type="entry name" value="WH_DNA-bd_sf"/>
</dbReference>
<dbReference type="InterPro" id="IPR051271">
    <property type="entry name" value="2C-system_Tx_regulators"/>
</dbReference>
<proteinExistence type="predicted"/>
<evidence type="ECO:0000256" key="3">
    <source>
        <dbReference type="ARBA" id="ARBA00022553"/>
    </source>
</evidence>
<evidence type="ECO:0000256" key="5">
    <source>
        <dbReference type="ARBA" id="ARBA00023015"/>
    </source>
</evidence>
<dbReference type="InterPro" id="IPR011006">
    <property type="entry name" value="CheY-like_superfamily"/>
</dbReference>
<dbReference type="PIRSF" id="PIRSF006171">
    <property type="entry name" value="RR_citrat_malat"/>
    <property type="match status" value="1"/>
</dbReference>
<keyword evidence="8" id="KW-0804">Transcription</keyword>
<evidence type="ECO:0000256" key="4">
    <source>
        <dbReference type="ARBA" id="ARBA00023012"/>
    </source>
</evidence>
<gene>
    <name evidence="11" type="ORF">P4T90_15550</name>
</gene>
<evidence type="ECO:0000256" key="8">
    <source>
        <dbReference type="ARBA" id="ARBA00023163"/>
    </source>
</evidence>
<dbReference type="RefSeq" id="WP_066266367.1">
    <property type="nucleotide sequence ID" value="NZ_JARMAB010000023.1"/>
</dbReference>
<reference evidence="11 12" key="1">
    <citation type="submission" date="2023-03" db="EMBL/GenBank/DDBJ databases">
        <title>Bacillus Genome Sequencing.</title>
        <authorList>
            <person name="Dunlap C."/>
        </authorList>
    </citation>
    <scope>NUCLEOTIDE SEQUENCE [LARGE SCALE GENOMIC DNA]</scope>
    <source>
        <strain evidence="11 12">B-23453</strain>
    </source>
</reference>
<name>A0ABU6MLD9_9BACI</name>
<evidence type="ECO:0000256" key="7">
    <source>
        <dbReference type="ARBA" id="ARBA00023159"/>
    </source>
</evidence>
<evidence type="ECO:0000256" key="6">
    <source>
        <dbReference type="ARBA" id="ARBA00023125"/>
    </source>
</evidence>
<dbReference type="Pfam" id="PF08279">
    <property type="entry name" value="HTH_11"/>
    <property type="match status" value="1"/>
</dbReference>
<dbReference type="SUPFAM" id="SSF46785">
    <property type="entry name" value="Winged helix' DNA-binding domain"/>
    <property type="match status" value="1"/>
</dbReference>
<dbReference type="Gene3D" id="3.40.50.2300">
    <property type="match status" value="1"/>
</dbReference>
<dbReference type="PROSITE" id="PS50110">
    <property type="entry name" value="RESPONSE_REGULATORY"/>
    <property type="match status" value="1"/>
</dbReference>
<sequence>MQTIRVLIVEDDPMVLEINAEFVSKLEGFKVIAKTGSGTEALSFLKTFCPDLILLDYFLPDMNGLALLQRIRSQSLPVDVIMLTANRDSLHIEEIFRAGAADYIVKPFRFERFQLSLAQYRKMKKKLTESRFLNQDELDELPRTFSGEVFAVMDEGLPKGLNERTMQQILEFLHDQSSPLSAEEIAAGTGLARVTARRYLEFLQKKGEIQIEVQYGSVGRPINRYRI</sequence>
<accession>A0ABU6MLD9</accession>
<keyword evidence="2" id="KW-0963">Cytoplasm</keyword>
<dbReference type="PANTHER" id="PTHR45526:SF1">
    <property type="entry name" value="TRANSCRIPTIONAL REGULATORY PROTEIN DCUR-RELATED"/>
    <property type="match status" value="1"/>
</dbReference>
<dbReference type="SMART" id="SM00448">
    <property type="entry name" value="REC"/>
    <property type="match status" value="1"/>
</dbReference>
<organism evidence="11 12">
    <name type="scientific">Heyndrickxia acidicola</name>
    <dbReference type="NCBI Taxonomy" id="209389"/>
    <lineage>
        <taxon>Bacteria</taxon>
        <taxon>Bacillati</taxon>
        <taxon>Bacillota</taxon>
        <taxon>Bacilli</taxon>
        <taxon>Bacillales</taxon>
        <taxon>Bacillaceae</taxon>
        <taxon>Heyndrickxia</taxon>
    </lineage>
</organism>
<dbReference type="CDD" id="cd19925">
    <property type="entry name" value="REC_citrate_TCS"/>
    <property type="match status" value="1"/>
</dbReference>
<keyword evidence="4" id="KW-0902">Two-component regulatory system</keyword>
<dbReference type="InterPro" id="IPR013196">
    <property type="entry name" value="HTH_11"/>
</dbReference>
<keyword evidence="12" id="KW-1185">Reference proteome</keyword>
<evidence type="ECO:0000256" key="1">
    <source>
        <dbReference type="ARBA" id="ARBA00004496"/>
    </source>
</evidence>
<dbReference type="Proteomes" id="UP001341444">
    <property type="component" value="Unassembled WGS sequence"/>
</dbReference>
<dbReference type="Gene3D" id="1.10.10.10">
    <property type="entry name" value="Winged helix-like DNA-binding domain superfamily/Winged helix DNA-binding domain"/>
    <property type="match status" value="1"/>
</dbReference>
<feature type="domain" description="Response regulatory" evidence="10">
    <location>
        <begin position="5"/>
        <end position="121"/>
    </location>
</feature>
<protein>
    <submittedName>
        <fullName evidence="11">Response regulator</fullName>
    </submittedName>
</protein>
<evidence type="ECO:0000313" key="12">
    <source>
        <dbReference type="Proteomes" id="UP001341444"/>
    </source>
</evidence>
<keyword evidence="5" id="KW-0805">Transcription regulation</keyword>
<feature type="modified residue" description="4-aspartylphosphate" evidence="9">
    <location>
        <position position="56"/>
    </location>
</feature>
<evidence type="ECO:0000256" key="2">
    <source>
        <dbReference type="ARBA" id="ARBA00022490"/>
    </source>
</evidence>
<keyword evidence="3 9" id="KW-0597">Phosphoprotein</keyword>
<comment type="caution">
    <text evidence="11">The sequence shown here is derived from an EMBL/GenBank/DDBJ whole genome shotgun (WGS) entry which is preliminary data.</text>
</comment>
<dbReference type="EMBL" id="JARMAB010000023">
    <property type="protein sequence ID" value="MED1204463.1"/>
    <property type="molecule type" value="Genomic_DNA"/>
</dbReference>
<dbReference type="Pfam" id="PF00072">
    <property type="entry name" value="Response_reg"/>
    <property type="match status" value="1"/>
</dbReference>
<keyword evidence="7" id="KW-0010">Activator</keyword>
<evidence type="ECO:0000256" key="9">
    <source>
        <dbReference type="PROSITE-ProRule" id="PRU00169"/>
    </source>
</evidence>
<comment type="subcellular location">
    <subcellularLocation>
        <location evidence="1">Cytoplasm</location>
    </subcellularLocation>
</comment>
<dbReference type="InterPro" id="IPR036388">
    <property type="entry name" value="WH-like_DNA-bd_sf"/>
</dbReference>
<dbReference type="InterPro" id="IPR024187">
    <property type="entry name" value="Sig_transdc_resp-reg_cit/mal"/>
</dbReference>
<dbReference type="SUPFAM" id="SSF52172">
    <property type="entry name" value="CheY-like"/>
    <property type="match status" value="1"/>
</dbReference>
<keyword evidence="6" id="KW-0238">DNA-binding</keyword>
<evidence type="ECO:0000313" key="11">
    <source>
        <dbReference type="EMBL" id="MED1204463.1"/>
    </source>
</evidence>